<feature type="non-terminal residue" evidence="1">
    <location>
        <position position="1"/>
    </location>
</feature>
<reference evidence="1 2" key="1">
    <citation type="submission" date="2024-03" db="EMBL/GenBank/DDBJ databases">
        <title>First Report of Pectobacterium brasiliscabiei causing potato scab in china.</title>
        <authorList>
            <person name="Handique U."/>
        </authorList>
    </citation>
    <scope>NUCLEOTIDE SEQUENCE [LARGE SCALE GENOMIC DNA]</scope>
    <source>
        <strain evidence="1 2">ZRIMU1503</strain>
    </source>
</reference>
<accession>A0ABU8GWK7</accession>
<name>A0ABU8GWK7_9ACTN</name>
<evidence type="ECO:0000313" key="2">
    <source>
        <dbReference type="Proteomes" id="UP001365781"/>
    </source>
</evidence>
<proteinExistence type="predicted"/>
<organism evidence="1 2">
    <name type="scientific">Streptomyces brasiliscabiei</name>
    <dbReference type="NCBI Taxonomy" id="2736302"/>
    <lineage>
        <taxon>Bacteria</taxon>
        <taxon>Bacillati</taxon>
        <taxon>Actinomycetota</taxon>
        <taxon>Actinomycetes</taxon>
        <taxon>Kitasatosporales</taxon>
        <taxon>Streptomycetaceae</taxon>
        <taxon>Streptomyces</taxon>
    </lineage>
</organism>
<dbReference type="EMBL" id="JBBAYM010000783">
    <property type="protein sequence ID" value="MEI5617558.1"/>
    <property type="molecule type" value="Genomic_DNA"/>
</dbReference>
<comment type="caution">
    <text evidence="1">The sequence shown here is derived from an EMBL/GenBank/DDBJ whole genome shotgun (WGS) entry which is preliminary data.</text>
</comment>
<dbReference type="Proteomes" id="UP001365781">
    <property type="component" value="Unassembled WGS sequence"/>
</dbReference>
<evidence type="ECO:0000313" key="1">
    <source>
        <dbReference type="EMBL" id="MEI5617558.1"/>
    </source>
</evidence>
<feature type="non-terminal residue" evidence="1">
    <location>
        <position position="80"/>
    </location>
</feature>
<protein>
    <submittedName>
        <fullName evidence="1">Uncharacterized protein</fullName>
    </submittedName>
</protein>
<dbReference type="RefSeq" id="WP_336559387.1">
    <property type="nucleotide sequence ID" value="NZ_JBBAYM010000783.1"/>
</dbReference>
<sequence length="80" mass="8398">AQERGDPALAGLPPLDHRGRRFFAQVGEETAAQSGESAEAIGARLAQAARSIGAEGDLPRAVRACLPMLDAREPVRPARP</sequence>
<keyword evidence="2" id="KW-1185">Reference proteome</keyword>
<gene>
    <name evidence="1" type="ORF">WB403_51590</name>
</gene>